<evidence type="ECO:0000256" key="1">
    <source>
        <dbReference type="SAM" id="Phobius"/>
    </source>
</evidence>
<organism evidence="2 3">
    <name type="scientific">Urocitellus parryii</name>
    <name type="common">Arctic ground squirrel</name>
    <name type="synonym">Spermophilus parryii</name>
    <dbReference type="NCBI Taxonomy" id="9999"/>
    <lineage>
        <taxon>Eukaryota</taxon>
        <taxon>Metazoa</taxon>
        <taxon>Chordata</taxon>
        <taxon>Craniata</taxon>
        <taxon>Vertebrata</taxon>
        <taxon>Euteleostomi</taxon>
        <taxon>Mammalia</taxon>
        <taxon>Eutheria</taxon>
        <taxon>Euarchontoglires</taxon>
        <taxon>Glires</taxon>
        <taxon>Rodentia</taxon>
        <taxon>Sciuromorpha</taxon>
        <taxon>Sciuridae</taxon>
        <taxon>Xerinae</taxon>
        <taxon>Marmotini</taxon>
        <taxon>Urocitellus</taxon>
    </lineage>
</organism>
<proteinExistence type="predicted"/>
<sequence length="94" mass="11171">MRLEETQSKRQGGQHSQLVTWVFAIVCIFLLSACFIANCFVTYHIFLRKRGMQRFKLPEYHMKLTCIREESGLKGIDSREHKQMSSYFHFYSNS</sequence>
<evidence type="ECO:0000313" key="3">
    <source>
        <dbReference type="Proteomes" id="UP000694417"/>
    </source>
</evidence>
<feature type="transmembrane region" description="Helical" evidence="1">
    <location>
        <begin position="20"/>
        <end position="46"/>
    </location>
</feature>
<name>A0A8D2IDR8_UROPR</name>
<dbReference type="Proteomes" id="UP000694417">
    <property type="component" value="Unplaced"/>
</dbReference>
<accession>A0A8D2IDR8</accession>
<evidence type="ECO:0000313" key="2">
    <source>
        <dbReference type="Ensembl" id="ENSUPAP00010026181.1"/>
    </source>
</evidence>
<keyword evidence="3" id="KW-1185">Reference proteome</keyword>
<keyword evidence="1" id="KW-1133">Transmembrane helix</keyword>
<dbReference type="AlphaFoldDB" id="A0A8D2IDR8"/>
<reference evidence="2" key="1">
    <citation type="submission" date="2025-08" db="UniProtKB">
        <authorList>
            <consortium name="Ensembl"/>
        </authorList>
    </citation>
    <scope>IDENTIFICATION</scope>
</reference>
<dbReference type="Ensembl" id="ENSUPAT00010029798.1">
    <property type="protein sequence ID" value="ENSUPAP00010026181.1"/>
    <property type="gene ID" value="ENSUPAG00010020693.1"/>
</dbReference>
<reference evidence="2" key="2">
    <citation type="submission" date="2025-09" db="UniProtKB">
        <authorList>
            <consortium name="Ensembl"/>
        </authorList>
    </citation>
    <scope>IDENTIFICATION</scope>
</reference>
<keyword evidence="1" id="KW-0812">Transmembrane</keyword>
<keyword evidence="1" id="KW-0472">Membrane</keyword>
<dbReference type="PROSITE" id="PS51257">
    <property type="entry name" value="PROKAR_LIPOPROTEIN"/>
    <property type="match status" value="1"/>
</dbReference>
<protein>
    <submittedName>
        <fullName evidence="2">Uncharacterized protein</fullName>
    </submittedName>
</protein>